<protein>
    <recommendedName>
        <fullName evidence="1">F-box domain-containing protein</fullName>
    </recommendedName>
</protein>
<proteinExistence type="predicted"/>
<gene>
    <name evidence="2" type="ORF">Tsubulata_039298</name>
</gene>
<keyword evidence="3" id="KW-1185">Reference proteome</keyword>
<reference evidence="2" key="1">
    <citation type="submission" date="2022-02" db="EMBL/GenBank/DDBJ databases">
        <authorList>
            <person name="Henning P.M."/>
            <person name="McCubbin A.G."/>
            <person name="Shore J.S."/>
        </authorList>
    </citation>
    <scope>NUCLEOTIDE SEQUENCE</scope>
    <source>
        <strain evidence="2">F60SS</strain>
        <tissue evidence="2">Leaves</tissue>
    </source>
</reference>
<dbReference type="PROSITE" id="PS50181">
    <property type="entry name" value="FBOX"/>
    <property type="match status" value="1"/>
</dbReference>
<dbReference type="InterPro" id="IPR036047">
    <property type="entry name" value="F-box-like_dom_sf"/>
</dbReference>
<dbReference type="EMBL" id="JAKUCV010003785">
    <property type="protein sequence ID" value="KAJ4837609.1"/>
    <property type="molecule type" value="Genomic_DNA"/>
</dbReference>
<accession>A0A9Q0FVN5</accession>
<dbReference type="OrthoDB" id="1848700at2759"/>
<dbReference type="Gene3D" id="1.20.1280.50">
    <property type="match status" value="1"/>
</dbReference>
<evidence type="ECO:0000313" key="2">
    <source>
        <dbReference type="EMBL" id="KAJ4837609.1"/>
    </source>
</evidence>
<dbReference type="SUPFAM" id="SSF81383">
    <property type="entry name" value="F-box domain"/>
    <property type="match status" value="1"/>
</dbReference>
<reference evidence="2" key="2">
    <citation type="journal article" date="2023" name="Plants (Basel)">
        <title>Annotation of the Turnera subulata (Passifloraceae) Draft Genome Reveals the S-Locus Evolved after the Divergence of Turneroideae from Passifloroideae in a Stepwise Manner.</title>
        <authorList>
            <person name="Henning P.M."/>
            <person name="Roalson E.H."/>
            <person name="Mir W."/>
            <person name="McCubbin A.G."/>
            <person name="Shore J.S."/>
        </authorList>
    </citation>
    <scope>NUCLEOTIDE SEQUENCE</scope>
    <source>
        <strain evidence="2">F60SS</strain>
    </source>
</reference>
<dbReference type="CDD" id="cd22160">
    <property type="entry name" value="F-box_AtFBL13-like"/>
    <property type="match status" value="1"/>
</dbReference>
<evidence type="ECO:0000259" key="1">
    <source>
        <dbReference type="PROSITE" id="PS50181"/>
    </source>
</evidence>
<dbReference type="PANTHER" id="PTHR34223:SF118">
    <property type="entry name" value="F-BOX DOMAIN, LEUCINE-RICH REPEAT DOMAIN SUPERFAMILY, F-BOX-LIKE DOMAIN SUPERFAMILY"/>
    <property type="match status" value="1"/>
</dbReference>
<dbReference type="InterPro" id="IPR001810">
    <property type="entry name" value="F-box_dom"/>
</dbReference>
<evidence type="ECO:0000313" key="3">
    <source>
        <dbReference type="Proteomes" id="UP001141552"/>
    </source>
</evidence>
<organism evidence="2 3">
    <name type="scientific">Turnera subulata</name>
    <dbReference type="NCBI Taxonomy" id="218843"/>
    <lineage>
        <taxon>Eukaryota</taxon>
        <taxon>Viridiplantae</taxon>
        <taxon>Streptophyta</taxon>
        <taxon>Embryophyta</taxon>
        <taxon>Tracheophyta</taxon>
        <taxon>Spermatophyta</taxon>
        <taxon>Magnoliopsida</taxon>
        <taxon>eudicotyledons</taxon>
        <taxon>Gunneridae</taxon>
        <taxon>Pentapetalae</taxon>
        <taxon>rosids</taxon>
        <taxon>fabids</taxon>
        <taxon>Malpighiales</taxon>
        <taxon>Passifloraceae</taxon>
        <taxon>Turnera</taxon>
    </lineage>
</organism>
<dbReference type="Pfam" id="PF00646">
    <property type="entry name" value="F-box"/>
    <property type="match status" value="1"/>
</dbReference>
<dbReference type="AlphaFoldDB" id="A0A9Q0FVN5"/>
<dbReference type="InterPro" id="IPR053197">
    <property type="entry name" value="F-box_SCFL_complex_component"/>
</dbReference>
<dbReference type="Proteomes" id="UP001141552">
    <property type="component" value="Unassembled WGS sequence"/>
</dbReference>
<dbReference type="InterPro" id="IPR053781">
    <property type="entry name" value="F-box_AtFBL13-like"/>
</dbReference>
<name>A0A9Q0FVN5_9ROSI</name>
<comment type="caution">
    <text evidence="2">The sequence shown here is derived from an EMBL/GenBank/DDBJ whole genome shotgun (WGS) entry which is preliminary data.</text>
</comment>
<dbReference type="PANTHER" id="PTHR34223">
    <property type="entry name" value="OS11G0201299 PROTEIN"/>
    <property type="match status" value="1"/>
</dbReference>
<feature type="domain" description="F-box" evidence="1">
    <location>
        <begin position="16"/>
        <end position="65"/>
    </location>
</feature>
<sequence length="367" mass="41509">MEHPKNHKSNGGEEEEDRLSRLPNDVIHRIFYFLHDTRTAARTAVLSKRWRNLWTLLPDLSFRYSSDNFLPYALLRRDQHCPVCSFYLFTYPESGDYALDLRDWAVAYAVRHGVCHLDLRHPHDGIRSIVPPALLTCQTLKTLTLAAVDVSELSSACFHTVTTLRLEWCGFHRGFFDVSAIFPNLADLRLDKVDFDGGSQGLGKGGVMEVSGTKLVYFSMRKVCCDRVKLCAPNLVDFSWSIDASGVVSDFFEIDIPSLQRAQLLAYLPDDGDKLLKLLNGVGNANAESLTINARPIEVLVTARLFMNQTSPFRKLKSLKLILESEGNRERFEKIKQYFLMGTPHPQSVEIVSLGSEKDGDGTLWKH</sequence>